<evidence type="ECO:0000313" key="1">
    <source>
        <dbReference type="EMBL" id="MDX4955885.1"/>
    </source>
</evidence>
<sequence>MTREHVIPAFLYELQKSSGRPFVGWNEVVEKMVGGEAKVKDVCANCNNVILSELDAYGKQMLDKAGLMVHNYLGRSLILNYDYTQLLRWSLKLSFNSSRTDGAHSHLFEDFVPFILSGEELPSRNRVALLAYLAGPTKLDEKQESHQQFLEATPGAKTLNPLLVRICYGSLVGDDSFILRTNILGPLVLLMPIFKPDVLPGHAAASIRRIQKAYPGTVELSVKRRQVALHAGSGTWLDMYSDQVRRVQRLTGQY</sequence>
<accession>A0AAJ2R580</accession>
<protein>
    <submittedName>
        <fullName evidence="1">Uncharacterized protein</fullName>
    </submittedName>
</protein>
<gene>
    <name evidence="1" type="ORF">SGN30_20910</name>
</gene>
<comment type="caution">
    <text evidence="1">The sequence shown here is derived from an EMBL/GenBank/DDBJ whole genome shotgun (WGS) entry which is preliminary data.</text>
</comment>
<dbReference type="AlphaFoldDB" id="A0AAJ2R580"/>
<evidence type="ECO:0000313" key="2">
    <source>
        <dbReference type="Proteomes" id="UP001287445"/>
    </source>
</evidence>
<name>A0AAJ2R580_DELAC</name>
<organism evidence="1 2">
    <name type="scientific">Delftia acidovorans</name>
    <name type="common">Pseudomonas acidovorans</name>
    <name type="synonym">Comamonas acidovorans</name>
    <dbReference type="NCBI Taxonomy" id="80866"/>
    <lineage>
        <taxon>Bacteria</taxon>
        <taxon>Pseudomonadati</taxon>
        <taxon>Pseudomonadota</taxon>
        <taxon>Betaproteobacteria</taxon>
        <taxon>Burkholderiales</taxon>
        <taxon>Comamonadaceae</taxon>
        <taxon>Delftia</taxon>
    </lineage>
</organism>
<reference evidence="1" key="1">
    <citation type="submission" date="2023-11" db="EMBL/GenBank/DDBJ databases">
        <title>Identification and selenium tolerance of Delftia acidovorans R3-25.</title>
        <authorList>
            <person name="Zhang S."/>
            <person name="Liu Y."/>
            <person name="Guo Y."/>
        </authorList>
    </citation>
    <scope>NUCLEOTIDE SEQUENCE</scope>
    <source>
        <strain evidence="1">R3-25</strain>
    </source>
</reference>
<proteinExistence type="predicted"/>
<dbReference type="RefSeq" id="WP_319075286.1">
    <property type="nucleotide sequence ID" value="NZ_JAWWMZ010000009.1"/>
</dbReference>
<dbReference type="Proteomes" id="UP001287445">
    <property type="component" value="Unassembled WGS sequence"/>
</dbReference>
<dbReference type="EMBL" id="JAWWMZ010000009">
    <property type="protein sequence ID" value="MDX4955885.1"/>
    <property type="molecule type" value="Genomic_DNA"/>
</dbReference>